<comment type="caution">
    <text evidence="2">The sequence shown here is derived from an EMBL/GenBank/DDBJ whole genome shotgun (WGS) entry which is preliminary data.</text>
</comment>
<dbReference type="PANTHER" id="PTHR37540:SF5">
    <property type="entry name" value="TRANSCRIPTION FACTOR DOMAIN-CONTAINING PROTEIN"/>
    <property type="match status" value="1"/>
</dbReference>
<evidence type="ECO:0008006" key="4">
    <source>
        <dbReference type="Google" id="ProtNLM"/>
    </source>
</evidence>
<dbReference type="Pfam" id="PF11951">
    <property type="entry name" value="Fungal_trans_2"/>
    <property type="match status" value="1"/>
</dbReference>
<dbReference type="EMBL" id="JBFXLU010000028">
    <property type="protein sequence ID" value="KAL2851884.1"/>
    <property type="molecule type" value="Genomic_DNA"/>
</dbReference>
<evidence type="ECO:0000256" key="1">
    <source>
        <dbReference type="SAM" id="MobiDB-lite"/>
    </source>
</evidence>
<accession>A0ABR4KHZ8</accession>
<evidence type="ECO:0000313" key="3">
    <source>
        <dbReference type="Proteomes" id="UP001610446"/>
    </source>
</evidence>
<name>A0ABR4KHZ8_9EURO</name>
<dbReference type="PANTHER" id="PTHR37540">
    <property type="entry name" value="TRANSCRIPTION FACTOR (ACR-2), PUTATIVE-RELATED-RELATED"/>
    <property type="match status" value="1"/>
</dbReference>
<reference evidence="2 3" key="1">
    <citation type="submission" date="2024-07" db="EMBL/GenBank/DDBJ databases">
        <title>Section-level genome sequencing and comparative genomics of Aspergillus sections Usti and Cavernicolus.</title>
        <authorList>
            <consortium name="Lawrence Berkeley National Laboratory"/>
            <person name="Nybo J.L."/>
            <person name="Vesth T.C."/>
            <person name="Theobald S."/>
            <person name="Frisvad J.C."/>
            <person name="Larsen T.O."/>
            <person name="Kjaerboelling I."/>
            <person name="Rothschild-Mancinelli K."/>
            <person name="Lyhne E.K."/>
            <person name="Kogle M.E."/>
            <person name="Barry K."/>
            <person name="Clum A."/>
            <person name="Na H."/>
            <person name="Ledsgaard L."/>
            <person name="Lin J."/>
            <person name="Lipzen A."/>
            <person name="Kuo A."/>
            <person name="Riley R."/>
            <person name="Mondo S."/>
            <person name="Labutti K."/>
            <person name="Haridas S."/>
            <person name="Pangalinan J."/>
            <person name="Salamov A.A."/>
            <person name="Simmons B.A."/>
            <person name="Magnuson J.K."/>
            <person name="Chen J."/>
            <person name="Drula E."/>
            <person name="Henrissat B."/>
            <person name="Wiebenga A."/>
            <person name="Lubbers R.J."/>
            <person name="Gomes A.C."/>
            <person name="Makela M.R."/>
            <person name="Stajich J."/>
            <person name="Grigoriev I.V."/>
            <person name="Mortensen U.H."/>
            <person name="De Vries R.P."/>
            <person name="Baker S.E."/>
            <person name="Andersen M.R."/>
        </authorList>
    </citation>
    <scope>NUCLEOTIDE SEQUENCE [LARGE SCALE GENOMIC DNA]</scope>
    <source>
        <strain evidence="2 3">CBS 123904</strain>
    </source>
</reference>
<dbReference type="Proteomes" id="UP001610446">
    <property type="component" value="Unassembled WGS sequence"/>
</dbReference>
<gene>
    <name evidence="2" type="ORF">BJY01DRAFT_107174</name>
</gene>
<evidence type="ECO:0000313" key="2">
    <source>
        <dbReference type="EMBL" id="KAL2851884.1"/>
    </source>
</evidence>
<protein>
    <recommendedName>
        <fullName evidence="4">Fungal-specific transcription factor domain-containing protein</fullName>
    </recommendedName>
</protein>
<proteinExistence type="predicted"/>
<keyword evidence="3" id="KW-1185">Reference proteome</keyword>
<dbReference type="InterPro" id="IPR021858">
    <property type="entry name" value="Fun_TF"/>
</dbReference>
<feature type="region of interest" description="Disordered" evidence="1">
    <location>
        <begin position="36"/>
        <end position="68"/>
    </location>
</feature>
<organism evidence="2 3">
    <name type="scientific">Aspergillus pseudoustus</name>
    <dbReference type="NCBI Taxonomy" id="1810923"/>
    <lineage>
        <taxon>Eukaryota</taxon>
        <taxon>Fungi</taxon>
        <taxon>Dikarya</taxon>
        <taxon>Ascomycota</taxon>
        <taxon>Pezizomycotina</taxon>
        <taxon>Eurotiomycetes</taxon>
        <taxon>Eurotiomycetidae</taxon>
        <taxon>Eurotiales</taxon>
        <taxon>Aspergillaceae</taxon>
        <taxon>Aspergillus</taxon>
        <taxon>Aspergillus subgen. Nidulantes</taxon>
    </lineage>
</organism>
<sequence>MESAEFTFLNTTGASGLSKPILKQMRAHVTKTNFAKRRQRIGSTPTSQSRRKLNRKSNTDLAIPRAPSPYGDKNSLLRLQQFVYLEGRHAPETPSEAAWFDLIASDPALVEASMAVAVQQWSPDISWQCRAHDHIDKAVSLIKERITSTTSRTDGILGAIITMALGAALANDKFAWNIHINGLTHIIRDRESRLPNSLPAWFVDFVVRDSINSIFDFPRTWHPTVLNALSGYRDRRVSKLAALCDDVAHLRAVIDSHHEHAFDTELVAREIEVPLDRLHHEARALRTSNDLHLDAAARAAELVLHLLWPSRSGAYLTLLAGELRDVMDRFPIKGCPYMHMTCFQFMIGAISADKGSPARTWFMERLSSAVRWMQVRGWPEPLKLLQERFLSDNGLNGRFRELWRELSNPEVVPEIQSSVSGP</sequence>